<keyword evidence="3" id="KW-1185">Reference proteome</keyword>
<sequence length="173" mass="20040">MQIFVETERLILRELLPSDESGIFELDSDSDVQRYLGNKPIKRVEDARKSIEFIRQQYLDNGIGRWAVIEKETNCFVGWAGLKFVREATNNHINYHDLGYRLIKKYWGKGYATESAKASLDYGFEKLKLKEIYSMADVNNIASRKVLEKVGLKLLNSFDLNGVAHNWFRISKA</sequence>
<evidence type="ECO:0000313" key="2">
    <source>
        <dbReference type="EMBL" id="MBW7466604.1"/>
    </source>
</evidence>
<evidence type="ECO:0000259" key="1">
    <source>
        <dbReference type="PROSITE" id="PS51186"/>
    </source>
</evidence>
<dbReference type="Gene3D" id="3.40.630.30">
    <property type="match status" value="1"/>
</dbReference>
<dbReference type="InterPro" id="IPR051531">
    <property type="entry name" value="N-acetyltransferase"/>
</dbReference>
<dbReference type="PANTHER" id="PTHR43792">
    <property type="entry name" value="GNAT FAMILY, PUTATIVE (AFU_ORTHOLOGUE AFUA_3G00765)-RELATED-RELATED"/>
    <property type="match status" value="1"/>
</dbReference>
<organism evidence="2 3">
    <name type="scientific">Pontibacter aydingkolensis</name>
    <dbReference type="NCBI Taxonomy" id="1911536"/>
    <lineage>
        <taxon>Bacteria</taxon>
        <taxon>Pseudomonadati</taxon>
        <taxon>Bacteroidota</taxon>
        <taxon>Cytophagia</taxon>
        <taxon>Cytophagales</taxon>
        <taxon>Hymenobacteraceae</taxon>
        <taxon>Pontibacter</taxon>
    </lineage>
</organism>
<dbReference type="RefSeq" id="WP_219876472.1">
    <property type="nucleotide sequence ID" value="NZ_JAHYXK010000003.1"/>
</dbReference>
<dbReference type="InterPro" id="IPR016181">
    <property type="entry name" value="Acyl_CoA_acyltransferase"/>
</dbReference>
<dbReference type="SUPFAM" id="SSF55729">
    <property type="entry name" value="Acyl-CoA N-acyltransferases (Nat)"/>
    <property type="match status" value="1"/>
</dbReference>
<protein>
    <submittedName>
        <fullName evidence="2">GNAT family N-acetyltransferase</fullName>
    </submittedName>
</protein>
<gene>
    <name evidence="2" type="ORF">K0O23_05960</name>
</gene>
<name>A0ABS7CRY1_9BACT</name>
<evidence type="ECO:0000313" key="3">
    <source>
        <dbReference type="Proteomes" id="UP000813018"/>
    </source>
</evidence>
<reference evidence="2 3" key="1">
    <citation type="journal article" date="2016" name="Int. J. Syst. Evol. Microbiol.">
        <title>Pontibacter aydingkolensis sp. nov., isolated from soil of a salt lake.</title>
        <authorList>
            <person name="Osman G."/>
            <person name="Zhang T."/>
            <person name="Lou K."/>
            <person name="Gao Y."/>
            <person name="Chang W."/>
            <person name="Lin Q."/>
            <person name="Yang H.M."/>
            <person name="Huo X.D."/>
            <person name="Wang N."/>
        </authorList>
    </citation>
    <scope>NUCLEOTIDE SEQUENCE [LARGE SCALE GENOMIC DNA]</scope>
    <source>
        <strain evidence="2 3">KACC 19255</strain>
    </source>
</reference>
<accession>A0ABS7CRY1</accession>
<dbReference type="PANTHER" id="PTHR43792:SF16">
    <property type="entry name" value="N-ACETYLTRANSFERASE DOMAIN-CONTAINING PROTEIN"/>
    <property type="match status" value="1"/>
</dbReference>
<proteinExistence type="predicted"/>
<dbReference type="EMBL" id="JAHYXK010000003">
    <property type="protein sequence ID" value="MBW7466604.1"/>
    <property type="molecule type" value="Genomic_DNA"/>
</dbReference>
<comment type="caution">
    <text evidence="2">The sequence shown here is derived from an EMBL/GenBank/DDBJ whole genome shotgun (WGS) entry which is preliminary data.</text>
</comment>
<dbReference type="PROSITE" id="PS51186">
    <property type="entry name" value="GNAT"/>
    <property type="match status" value="1"/>
</dbReference>
<feature type="domain" description="N-acetyltransferase" evidence="1">
    <location>
        <begin position="10"/>
        <end position="173"/>
    </location>
</feature>
<dbReference type="InterPro" id="IPR000182">
    <property type="entry name" value="GNAT_dom"/>
</dbReference>
<dbReference type="Proteomes" id="UP000813018">
    <property type="component" value="Unassembled WGS sequence"/>
</dbReference>
<dbReference type="Pfam" id="PF13302">
    <property type="entry name" value="Acetyltransf_3"/>
    <property type="match status" value="1"/>
</dbReference>